<dbReference type="AlphaFoldDB" id="A0AAV9JZ31"/>
<feature type="compositionally biased region" description="Low complexity" evidence="1">
    <location>
        <begin position="560"/>
        <end position="588"/>
    </location>
</feature>
<name>A0AAV9JZ31_9PEZI</name>
<reference evidence="2 3" key="1">
    <citation type="submission" date="2021-11" db="EMBL/GenBank/DDBJ databases">
        <title>Black yeast isolated from Biological Soil Crust.</title>
        <authorList>
            <person name="Kurbessoian T."/>
        </authorList>
    </citation>
    <scope>NUCLEOTIDE SEQUENCE [LARGE SCALE GENOMIC DNA]</scope>
    <source>
        <strain evidence="2 3">CCFEE 5522</strain>
    </source>
</reference>
<feature type="compositionally biased region" description="Low complexity" evidence="1">
    <location>
        <begin position="14"/>
        <end position="29"/>
    </location>
</feature>
<accession>A0AAV9JZ31</accession>
<dbReference type="EMBL" id="JAVFHQ010000002">
    <property type="protein sequence ID" value="KAK4550386.1"/>
    <property type="molecule type" value="Genomic_DNA"/>
</dbReference>
<feature type="compositionally biased region" description="Polar residues" evidence="1">
    <location>
        <begin position="1"/>
        <end position="12"/>
    </location>
</feature>
<organism evidence="2 3">
    <name type="scientific">Oleoguttula mirabilis</name>
    <dbReference type="NCBI Taxonomy" id="1507867"/>
    <lineage>
        <taxon>Eukaryota</taxon>
        <taxon>Fungi</taxon>
        <taxon>Dikarya</taxon>
        <taxon>Ascomycota</taxon>
        <taxon>Pezizomycotina</taxon>
        <taxon>Dothideomycetes</taxon>
        <taxon>Dothideomycetidae</taxon>
        <taxon>Mycosphaerellales</taxon>
        <taxon>Teratosphaeriaceae</taxon>
        <taxon>Oleoguttula</taxon>
    </lineage>
</organism>
<feature type="region of interest" description="Disordered" evidence="1">
    <location>
        <begin position="1"/>
        <end position="32"/>
    </location>
</feature>
<keyword evidence="3" id="KW-1185">Reference proteome</keyword>
<feature type="region of interest" description="Disordered" evidence="1">
    <location>
        <begin position="551"/>
        <end position="590"/>
    </location>
</feature>
<comment type="caution">
    <text evidence="2">The sequence shown here is derived from an EMBL/GenBank/DDBJ whole genome shotgun (WGS) entry which is preliminary data.</text>
</comment>
<gene>
    <name evidence="2" type="ORF">LTR36_003353</name>
</gene>
<sequence>MTAQGSTVSSGDLQPDASSAPASQQDSQAGTAATVLTSGGSAAVVSDHTISQSVIEVLADGDSSTIAQISSASDPETGAIVSLGGVPVTASQLTGSSGVVVVVVVAQHTLSIGGSAAIISGQTVSAASSGLVVGSTTAPLAALPASGSSSASEAVVALGGNTITASAVSGASGVVVIAGQTLSAGGPEITVSGQAVTEASDGLVVGGTTIAFSSIPAVADPALWSGAVLALGGTTVTASELSGQSGVVVIGDKTLSAGGPAVTTDGHVQKQQPTEAVLTINNTPVTAVSLSNGDVLIGSYTLSAGGPAIETDGQVVSYGLGGVVVDGTSTVSFSDAPSASAGASQTEAVFTIGGSSITAAELANGAAVIGSKTLSIGGPAVTIGSHVVSEGSTGIVVDGTSTIGFSEASDPSAGASATEAVFTINNNPITATELANGEAVIGSRTLSVGGPAVTIGSHVISEGSSGIVVDGTSLATFSLTVLSAGPSETAAVFAIDGTLVTATELSNGDAVIQGQTLSVGGPAVTIDGEIVSQISSGLLVAGTSTVGFSTTQASPGGSGSASESGISGASAPTRAAAGATSASSATQSGGAGRLVVGRDRWFAGLLGAILLLSLVGL</sequence>
<evidence type="ECO:0000256" key="1">
    <source>
        <dbReference type="SAM" id="MobiDB-lite"/>
    </source>
</evidence>
<protein>
    <submittedName>
        <fullName evidence="2">Uncharacterized protein</fullName>
    </submittedName>
</protein>
<evidence type="ECO:0000313" key="3">
    <source>
        <dbReference type="Proteomes" id="UP001324427"/>
    </source>
</evidence>
<evidence type="ECO:0000313" key="2">
    <source>
        <dbReference type="EMBL" id="KAK4550386.1"/>
    </source>
</evidence>
<dbReference type="Proteomes" id="UP001324427">
    <property type="component" value="Unassembled WGS sequence"/>
</dbReference>
<proteinExistence type="predicted"/>